<organism evidence="1 2">
    <name type="scientific">Bremia lactucae</name>
    <name type="common">Lettuce downy mildew</name>
    <dbReference type="NCBI Taxonomy" id="4779"/>
    <lineage>
        <taxon>Eukaryota</taxon>
        <taxon>Sar</taxon>
        <taxon>Stramenopiles</taxon>
        <taxon>Oomycota</taxon>
        <taxon>Peronosporomycetes</taxon>
        <taxon>Peronosporales</taxon>
        <taxon>Peronosporaceae</taxon>
        <taxon>Bremia</taxon>
    </lineage>
</organism>
<dbReference type="GeneID" id="94344152"/>
<dbReference type="Proteomes" id="UP000294530">
    <property type="component" value="Unassembled WGS sequence"/>
</dbReference>
<evidence type="ECO:0000313" key="1">
    <source>
        <dbReference type="EMBL" id="TDH70401.1"/>
    </source>
</evidence>
<sequence length="156" mass="17441">MTTTTIFQSPSFRPTLLKLTQGESVYECMRMTSDNDKVHRVLAMDQRECWSDLLETLYAHNLLKYFYKTMANSFACGNTMLGPDAMEGRDEALLLATGEQGIEYGTMSQLNERGGLHRMLATDLDAERSDCCSDATDTLYAIAMANYFASKTPSSL</sequence>
<name>A0A976FPE8_BRELC</name>
<reference evidence="1 2" key="1">
    <citation type="journal article" date="2021" name="Genome Biol.">
        <title>AFLAP: assembly-free linkage analysis pipeline using k-mers from genome sequencing data.</title>
        <authorList>
            <person name="Fletcher K."/>
            <person name="Zhang L."/>
            <person name="Gil J."/>
            <person name="Han R."/>
            <person name="Cavanaugh K."/>
            <person name="Michelmore R."/>
        </authorList>
    </citation>
    <scope>NUCLEOTIDE SEQUENCE [LARGE SCALE GENOMIC DNA]</scope>
    <source>
        <strain evidence="1 2">SF5</strain>
    </source>
</reference>
<dbReference type="RefSeq" id="XP_067819900.1">
    <property type="nucleotide sequence ID" value="XM_067958481.1"/>
</dbReference>
<dbReference type="KEGG" id="blac:94344152"/>
<protein>
    <submittedName>
        <fullName evidence="1">Uncharacterized protein</fullName>
    </submittedName>
</protein>
<dbReference type="AlphaFoldDB" id="A0A976FPE8"/>
<gene>
    <name evidence="1" type="ORF">CCR75_000373</name>
</gene>
<proteinExistence type="predicted"/>
<keyword evidence="2" id="KW-1185">Reference proteome</keyword>
<accession>A0A976FPE8</accession>
<evidence type="ECO:0000313" key="2">
    <source>
        <dbReference type="Proteomes" id="UP000294530"/>
    </source>
</evidence>
<dbReference type="OrthoDB" id="165027at2759"/>
<comment type="caution">
    <text evidence="1">The sequence shown here is derived from an EMBL/GenBank/DDBJ whole genome shotgun (WGS) entry which is preliminary data.</text>
</comment>
<dbReference type="EMBL" id="SHOA02000014">
    <property type="protein sequence ID" value="TDH70401.1"/>
    <property type="molecule type" value="Genomic_DNA"/>
</dbReference>